<dbReference type="EMBL" id="JARJLG010000027">
    <property type="protein sequence ID" value="KAJ7768586.1"/>
    <property type="molecule type" value="Genomic_DNA"/>
</dbReference>
<gene>
    <name evidence="2" type="ORF">DFH07DRAFT_299356</name>
</gene>
<accession>A0AAD7JNH8</accession>
<sequence length="169" mass="18710">MYTAAFHGWSRSPPGKGKDVIGREHIPLGTLIDSEKSTITPSMNRDEALKKLASLSQEDRAFLMSFPACGPTKNPFGERLKHFIPCVGDDARGICPTNAPYFWNVDTKEEELRAVKESTRDKVLGSVTRRISTIMKILWCIFAKNVGLSAPAKDGLALPQSEMHLSSEF</sequence>
<organism evidence="2 3">
    <name type="scientific">Mycena maculata</name>
    <dbReference type="NCBI Taxonomy" id="230809"/>
    <lineage>
        <taxon>Eukaryota</taxon>
        <taxon>Fungi</taxon>
        <taxon>Dikarya</taxon>
        <taxon>Basidiomycota</taxon>
        <taxon>Agaricomycotina</taxon>
        <taxon>Agaricomycetes</taxon>
        <taxon>Agaricomycetidae</taxon>
        <taxon>Agaricales</taxon>
        <taxon>Marasmiineae</taxon>
        <taxon>Mycenaceae</taxon>
        <taxon>Mycena</taxon>
    </lineage>
</organism>
<proteinExistence type="predicted"/>
<dbReference type="AlphaFoldDB" id="A0AAD7JNH8"/>
<reference evidence="2" key="1">
    <citation type="submission" date="2023-03" db="EMBL/GenBank/DDBJ databases">
        <title>Massive genome expansion in bonnet fungi (Mycena s.s.) driven by repeated elements and novel gene families across ecological guilds.</title>
        <authorList>
            <consortium name="Lawrence Berkeley National Laboratory"/>
            <person name="Harder C.B."/>
            <person name="Miyauchi S."/>
            <person name="Viragh M."/>
            <person name="Kuo A."/>
            <person name="Thoen E."/>
            <person name="Andreopoulos B."/>
            <person name="Lu D."/>
            <person name="Skrede I."/>
            <person name="Drula E."/>
            <person name="Henrissat B."/>
            <person name="Morin E."/>
            <person name="Kohler A."/>
            <person name="Barry K."/>
            <person name="LaButti K."/>
            <person name="Morin E."/>
            <person name="Salamov A."/>
            <person name="Lipzen A."/>
            <person name="Mereny Z."/>
            <person name="Hegedus B."/>
            <person name="Baldrian P."/>
            <person name="Stursova M."/>
            <person name="Weitz H."/>
            <person name="Taylor A."/>
            <person name="Grigoriev I.V."/>
            <person name="Nagy L.G."/>
            <person name="Martin F."/>
            <person name="Kauserud H."/>
        </authorList>
    </citation>
    <scope>NUCLEOTIDE SEQUENCE</scope>
    <source>
        <strain evidence="2">CBHHK188m</strain>
    </source>
</reference>
<comment type="caution">
    <text evidence="2">The sequence shown here is derived from an EMBL/GenBank/DDBJ whole genome shotgun (WGS) entry which is preliminary data.</text>
</comment>
<evidence type="ECO:0000256" key="1">
    <source>
        <dbReference type="SAM" id="MobiDB-lite"/>
    </source>
</evidence>
<evidence type="ECO:0000313" key="3">
    <source>
        <dbReference type="Proteomes" id="UP001215280"/>
    </source>
</evidence>
<evidence type="ECO:0000313" key="2">
    <source>
        <dbReference type="EMBL" id="KAJ7768586.1"/>
    </source>
</evidence>
<keyword evidence="3" id="KW-1185">Reference proteome</keyword>
<feature type="region of interest" description="Disordered" evidence="1">
    <location>
        <begin position="1"/>
        <end position="21"/>
    </location>
</feature>
<protein>
    <submittedName>
        <fullName evidence="2">Uncharacterized protein</fullName>
    </submittedName>
</protein>
<dbReference type="Proteomes" id="UP001215280">
    <property type="component" value="Unassembled WGS sequence"/>
</dbReference>
<name>A0AAD7JNH8_9AGAR</name>